<dbReference type="AlphaFoldDB" id="A0A0K1S924"/>
<dbReference type="Proteomes" id="UP000068167">
    <property type="component" value="Chromosome"/>
</dbReference>
<dbReference type="EMBL" id="CP011339">
    <property type="protein sequence ID" value="AKV70609.1"/>
    <property type="molecule type" value="Genomic_DNA"/>
</dbReference>
<name>A0A0K1S924_9CHRO</name>
<keyword evidence="2" id="KW-1185">Reference proteome</keyword>
<reference evidence="1 2" key="1">
    <citation type="journal article" date="2016" name="Stand. Genomic Sci.">
        <title>Complete genome sequence and genomic characterization of Microcystis panniformis FACHB 1757 by third-generation sequencing.</title>
        <authorList>
            <person name="Zhang J.Y."/>
            <person name="Guan R."/>
            <person name="Zhang H.J."/>
            <person name="Li H."/>
            <person name="Xiao P."/>
            <person name="Yu G.L."/>
            <person name="Du L."/>
            <person name="Cao D.M."/>
            <person name="Zhu B.C."/>
            <person name="Li R.H."/>
            <person name="Lu Z.H."/>
        </authorList>
    </citation>
    <scope>NUCLEOTIDE SEQUENCE [LARGE SCALE GENOMIC DNA]</scope>
    <source>
        <strain evidence="1 2">FACHB-1757</strain>
    </source>
</reference>
<accession>A0A0K1S924</accession>
<gene>
    <name evidence="1" type="ORF">VL20_5808</name>
</gene>
<sequence>MTGTPSKAGMAKEQRWKVLSRNLLYIHLFTDFTGIRQVTLLEVAPGIPGTIENLP</sequence>
<proteinExistence type="predicted"/>
<organism evidence="1 2">
    <name type="scientific">Microcystis panniformis FACHB-1757</name>
    <dbReference type="NCBI Taxonomy" id="1638788"/>
    <lineage>
        <taxon>Bacteria</taxon>
        <taxon>Bacillati</taxon>
        <taxon>Cyanobacteriota</taxon>
        <taxon>Cyanophyceae</taxon>
        <taxon>Oscillatoriophycideae</taxon>
        <taxon>Chroococcales</taxon>
        <taxon>Microcystaceae</taxon>
        <taxon>Microcystis</taxon>
    </lineage>
</organism>
<protein>
    <submittedName>
        <fullName evidence="1">Uncharacterized protein</fullName>
    </submittedName>
</protein>
<evidence type="ECO:0000313" key="1">
    <source>
        <dbReference type="EMBL" id="AKV70609.1"/>
    </source>
</evidence>
<evidence type="ECO:0000313" key="2">
    <source>
        <dbReference type="Proteomes" id="UP000068167"/>
    </source>
</evidence>
<dbReference type="KEGG" id="mpk:VL20_5808"/>